<name>A0A1B4LMY9_9BURK</name>
<feature type="compositionally biased region" description="Low complexity" evidence="2">
    <location>
        <begin position="211"/>
        <end position="235"/>
    </location>
</feature>
<dbReference type="EMBL" id="CP013422">
    <property type="protein sequence ID" value="AOJ78518.1"/>
    <property type="molecule type" value="Genomic_DNA"/>
</dbReference>
<evidence type="ECO:0008006" key="5">
    <source>
        <dbReference type="Google" id="ProtNLM"/>
    </source>
</evidence>
<proteinExistence type="predicted"/>
<evidence type="ECO:0000313" key="3">
    <source>
        <dbReference type="EMBL" id="AOJ78518.1"/>
    </source>
</evidence>
<dbReference type="AlphaFoldDB" id="A0A1B4LMY9"/>
<dbReference type="RefSeq" id="WP_069240370.1">
    <property type="nucleotide sequence ID" value="NZ_CP013422.1"/>
</dbReference>
<evidence type="ECO:0000256" key="2">
    <source>
        <dbReference type="SAM" id="MobiDB-lite"/>
    </source>
</evidence>
<evidence type="ECO:0000313" key="4">
    <source>
        <dbReference type="Proteomes" id="UP000243680"/>
    </source>
</evidence>
<gene>
    <name evidence="3" type="ORF">WJ35_26465</name>
</gene>
<sequence length="257" mass="26683">MSEADDRAVLATLARLKRVREMRSQLAKIAAARQQGIAAQSRRALDAAHARLAQHVAAKAAVQTRLAGDAREARALQNAAADTRTFDWHIGTAYHSVREAADMHRGHEAELAGLQRAARKAKAAEDKLDKAGEKALHARAARIEREADDVADAHAVRRFATAGVWAAGGADGHAARSQPEMTAAFDAEMVGGAAEAGGDVGDVANAASAADAASTDNADNADNTSDAADTAAASAHPSPHFDDTAPAPVPVPTERRC</sequence>
<evidence type="ECO:0000256" key="1">
    <source>
        <dbReference type="SAM" id="Coils"/>
    </source>
</evidence>
<protein>
    <recommendedName>
        <fullName evidence="5">Mucin</fullName>
    </recommendedName>
</protein>
<reference evidence="3 4" key="1">
    <citation type="submission" date="2015-12" db="EMBL/GenBank/DDBJ databases">
        <title>Diversity of Burkholderia near neighbor genomes.</title>
        <authorList>
            <person name="Sahl J."/>
            <person name="Wagner D."/>
            <person name="Keim P."/>
        </authorList>
    </citation>
    <scope>NUCLEOTIDE SEQUENCE [LARGE SCALE GENOMIC DNA]</scope>
    <source>
        <strain evidence="3 4">MSMB0783</strain>
    </source>
</reference>
<accession>A0A1B4LMY9</accession>
<keyword evidence="1" id="KW-0175">Coiled coil</keyword>
<dbReference type="Proteomes" id="UP000243680">
    <property type="component" value="Chromosome 2"/>
</dbReference>
<feature type="coiled-coil region" evidence="1">
    <location>
        <begin position="104"/>
        <end position="134"/>
    </location>
</feature>
<feature type="region of interest" description="Disordered" evidence="2">
    <location>
        <begin position="211"/>
        <end position="257"/>
    </location>
</feature>
<organism evidence="3 4">
    <name type="scientific">Burkholderia ubonensis</name>
    <dbReference type="NCBI Taxonomy" id="101571"/>
    <lineage>
        <taxon>Bacteria</taxon>
        <taxon>Pseudomonadati</taxon>
        <taxon>Pseudomonadota</taxon>
        <taxon>Betaproteobacteria</taxon>
        <taxon>Burkholderiales</taxon>
        <taxon>Burkholderiaceae</taxon>
        <taxon>Burkholderia</taxon>
        <taxon>Burkholderia cepacia complex</taxon>
    </lineage>
</organism>